<dbReference type="AlphaFoldDB" id="A0AAE1N128"/>
<gene>
    <name evidence="2" type="ORF">QN277_012618</name>
</gene>
<sequence length="141" mass="15605">MNIEKMDTNSELKATKSFTGNFLLKSAACFREVSIDRNMINAVIAKLGNPAFPSKVGVLVLSSLPPGTVLNVAKATPATTEQDSDVRPSHSSLFSRRASRSRRNTCSGASPCWFVRKTKRDGTNNFTYCNIFKSHRQIRCM</sequence>
<keyword evidence="3" id="KW-1185">Reference proteome</keyword>
<organism evidence="2 3">
    <name type="scientific">Acacia crassicarpa</name>
    <name type="common">northern wattle</name>
    <dbReference type="NCBI Taxonomy" id="499986"/>
    <lineage>
        <taxon>Eukaryota</taxon>
        <taxon>Viridiplantae</taxon>
        <taxon>Streptophyta</taxon>
        <taxon>Embryophyta</taxon>
        <taxon>Tracheophyta</taxon>
        <taxon>Spermatophyta</taxon>
        <taxon>Magnoliopsida</taxon>
        <taxon>eudicotyledons</taxon>
        <taxon>Gunneridae</taxon>
        <taxon>Pentapetalae</taxon>
        <taxon>rosids</taxon>
        <taxon>fabids</taxon>
        <taxon>Fabales</taxon>
        <taxon>Fabaceae</taxon>
        <taxon>Caesalpinioideae</taxon>
        <taxon>mimosoid clade</taxon>
        <taxon>Acacieae</taxon>
        <taxon>Acacia</taxon>
    </lineage>
</organism>
<dbReference type="EMBL" id="JAWXYG010000002">
    <property type="protein sequence ID" value="KAK4281083.1"/>
    <property type="molecule type" value="Genomic_DNA"/>
</dbReference>
<accession>A0AAE1N128</accession>
<comment type="caution">
    <text evidence="2">The sequence shown here is derived from an EMBL/GenBank/DDBJ whole genome shotgun (WGS) entry which is preliminary data.</text>
</comment>
<reference evidence="2" key="1">
    <citation type="submission" date="2023-10" db="EMBL/GenBank/DDBJ databases">
        <title>Chromosome-level genome of the transformable northern wattle, Acacia crassicarpa.</title>
        <authorList>
            <person name="Massaro I."/>
            <person name="Sinha N.R."/>
            <person name="Poethig S."/>
            <person name="Leichty A.R."/>
        </authorList>
    </citation>
    <scope>NUCLEOTIDE SEQUENCE</scope>
    <source>
        <strain evidence="2">Acra3RX</strain>
        <tissue evidence="2">Leaf</tissue>
    </source>
</reference>
<evidence type="ECO:0000313" key="3">
    <source>
        <dbReference type="Proteomes" id="UP001293593"/>
    </source>
</evidence>
<evidence type="ECO:0000256" key="1">
    <source>
        <dbReference type="SAM" id="MobiDB-lite"/>
    </source>
</evidence>
<proteinExistence type="predicted"/>
<protein>
    <submittedName>
        <fullName evidence="2">Uncharacterized protein</fullName>
    </submittedName>
</protein>
<dbReference type="Proteomes" id="UP001293593">
    <property type="component" value="Unassembled WGS sequence"/>
</dbReference>
<feature type="region of interest" description="Disordered" evidence="1">
    <location>
        <begin position="76"/>
        <end position="97"/>
    </location>
</feature>
<name>A0AAE1N128_9FABA</name>
<evidence type="ECO:0000313" key="2">
    <source>
        <dbReference type="EMBL" id="KAK4281083.1"/>
    </source>
</evidence>